<feature type="domain" description="NodB homology" evidence="12">
    <location>
        <begin position="111"/>
        <end position="307"/>
    </location>
</feature>
<dbReference type="PANTHER" id="PTHR46471:SF2">
    <property type="entry name" value="CHITIN DEACETYLASE-RELATED"/>
    <property type="match status" value="1"/>
</dbReference>
<dbReference type="InterPro" id="IPR011330">
    <property type="entry name" value="Glyco_hydro/deAcase_b/a-brl"/>
</dbReference>
<comment type="caution">
    <text evidence="8">Lacks conserved residue(s) required for the propagation of feature annotation.</text>
</comment>
<evidence type="ECO:0000256" key="3">
    <source>
        <dbReference type="ARBA" id="ARBA00022723"/>
    </source>
</evidence>
<dbReference type="PROSITE" id="PS50941">
    <property type="entry name" value="CHIT_BIND_I_2"/>
    <property type="match status" value="3"/>
</dbReference>
<reference evidence="13 14" key="1">
    <citation type="journal article" date="2021" name="BMC Genomics">
        <title>Telomere-to-telomere genome assembly of asparaginase-producing Trichoderma simmonsii.</title>
        <authorList>
            <person name="Chung D."/>
            <person name="Kwon Y.M."/>
            <person name="Yang Y."/>
        </authorList>
    </citation>
    <scope>NUCLEOTIDE SEQUENCE [LARGE SCALE GENOMIC DNA]</scope>
    <source>
        <strain evidence="13 14">GH-Sj1</strain>
    </source>
</reference>
<keyword evidence="8" id="KW-1015">Disulfide bond</keyword>
<keyword evidence="7" id="KW-0170">Cobalt</keyword>
<keyword evidence="14" id="KW-1185">Reference proteome</keyword>
<keyword evidence="3" id="KW-0479">Metal-binding</keyword>
<evidence type="ECO:0000313" key="14">
    <source>
        <dbReference type="Proteomes" id="UP000826661"/>
    </source>
</evidence>
<dbReference type="PANTHER" id="PTHR46471">
    <property type="entry name" value="CHITIN DEACETYLASE"/>
    <property type="match status" value="1"/>
</dbReference>
<dbReference type="CDD" id="cd11618">
    <property type="entry name" value="ChtBD1_1"/>
    <property type="match status" value="1"/>
</dbReference>
<dbReference type="GO" id="GO:0046872">
    <property type="term" value="F:metal ion binding"/>
    <property type="evidence" value="ECO:0007669"/>
    <property type="project" value="UniProtKB-KW"/>
</dbReference>
<dbReference type="InterPro" id="IPR036861">
    <property type="entry name" value="Endochitinase-like_sf"/>
</dbReference>
<feature type="chain" id="PRO_5034400822" evidence="10">
    <location>
        <begin position="26"/>
        <end position="545"/>
    </location>
</feature>
<dbReference type="InterPro" id="IPR002509">
    <property type="entry name" value="NODB_dom"/>
</dbReference>
<name>A0A8G0LCH4_9HYPO</name>
<feature type="compositionally biased region" description="Polar residues" evidence="9">
    <location>
        <begin position="362"/>
        <end position="373"/>
    </location>
</feature>
<organism evidence="13 14">
    <name type="scientific">Trichoderma simmonsii</name>
    <dbReference type="NCBI Taxonomy" id="1491479"/>
    <lineage>
        <taxon>Eukaryota</taxon>
        <taxon>Fungi</taxon>
        <taxon>Dikarya</taxon>
        <taxon>Ascomycota</taxon>
        <taxon>Pezizomycotina</taxon>
        <taxon>Sordariomycetes</taxon>
        <taxon>Hypocreomycetidae</taxon>
        <taxon>Hypocreales</taxon>
        <taxon>Hypocreaceae</taxon>
        <taxon>Trichoderma</taxon>
    </lineage>
</organism>
<keyword evidence="2 8" id="KW-0147">Chitin-binding</keyword>
<evidence type="ECO:0000256" key="8">
    <source>
        <dbReference type="PROSITE-ProRule" id="PRU00261"/>
    </source>
</evidence>
<dbReference type="SMART" id="SM00270">
    <property type="entry name" value="ChtBD1"/>
    <property type="match status" value="3"/>
</dbReference>
<evidence type="ECO:0000256" key="7">
    <source>
        <dbReference type="ARBA" id="ARBA00023285"/>
    </source>
</evidence>
<dbReference type="SUPFAM" id="SSF57016">
    <property type="entry name" value="Plant lectins/antimicrobial peptides"/>
    <property type="match status" value="3"/>
</dbReference>
<feature type="signal peptide" evidence="10">
    <location>
        <begin position="1"/>
        <end position="25"/>
    </location>
</feature>
<feature type="domain" description="Chitin-binding type-1" evidence="11">
    <location>
        <begin position="490"/>
        <end position="538"/>
    </location>
</feature>
<dbReference type="InterPro" id="IPR001002">
    <property type="entry name" value="Chitin-bd_1"/>
</dbReference>
<evidence type="ECO:0000259" key="11">
    <source>
        <dbReference type="PROSITE" id="PS50941"/>
    </source>
</evidence>
<dbReference type="GO" id="GO:0008061">
    <property type="term" value="F:chitin binding"/>
    <property type="evidence" value="ECO:0007669"/>
    <property type="project" value="UniProtKB-UniRule"/>
</dbReference>
<evidence type="ECO:0000256" key="5">
    <source>
        <dbReference type="ARBA" id="ARBA00022801"/>
    </source>
</evidence>
<dbReference type="AlphaFoldDB" id="A0A8G0LCH4"/>
<dbReference type="Pfam" id="PF01522">
    <property type="entry name" value="Polysacc_deac_1"/>
    <property type="match status" value="1"/>
</dbReference>
<feature type="disulfide bond" evidence="8">
    <location>
        <begin position="49"/>
        <end position="63"/>
    </location>
</feature>
<dbReference type="Gene3D" id="3.30.60.10">
    <property type="entry name" value="Endochitinase-like"/>
    <property type="match status" value="2"/>
</dbReference>
<dbReference type="PROSITE" id="PS51677">
    <property type="entry name" value="NODB"/>
    <property type="match status" value="1"/>
</dbReference>
<protein>
    <submittedName>
        <fullName evidence="13">Carbohydrate esterase family 4 protein</fullName>
    </submittedName>
</protein>
<feature type="domain" description="Chitin-binding type-1" evidence="11">
    <location>
        <begin position="26"/>
        <end position="78"/>
    </location>
</feature>
<dbReference type="EMBL" id="CP075866">
    <property type="protein sequence ID" value="QYS98728.1"/>
    <property type="molecule type" value="Genomic_DNA"/>
</dbReference>
<keyword evidence="4 10" id="KW-0732">Signal</keyword>
<feature type="disulfide bond" evidence="8">
    <location>
        <begin position="509"/>
        <end position="523"/>
    </location>
</feature>
<dbReference type="SUPFAM" id="SSF88713">
    <property type="entry name" value="Glycoside hydrolase/deacetylase"/>
    <property type="match status" value="1"/>
</dbReference>
<evidence type="ECO:0000256" key="2">
    <source>
        <dbReference type="ARBA" id="ARBA00022669"/>
    </source>
</evidence>
<comment type="cofactor">
    <cofactor evidence="1">
        <name>Co(2+)</name>
        <dbReference type="ChEBI" id="CHEBI:48828"/>
    </cofactor>
</comment>
<sequence length="545" mass="60331">MTRGIMKHLKVAIGVIALVITQTAAVPQASIAAENTLCGPGLGKCVGGCCSEFGHCGTTTQYCSGSQCQLDYSDSCDTQVGPGGRSTENIDRPFFGDVPYAETITECDSPGLVALTFDDGPYEYTNQLLDLLDEYKVKATFFIAGHNRGKGRIDDDSTGYPRVLRRMRNAGHQLASHTWTHRNLNGVSEHVQRTEMIYNEMAFRNIFGFVPTYMRPPFLECGSSSGCIDTMEELGYHVISTNLDTKDYENDDPVLIQKSKDKFFSMQSSDETDHSYIVLAHDVHYQTVVTLAKYMIETSRERGYKLVTVGECLGDPPENWYRLAPSRRGLDTYQEIPHLNDPNQELPPVNNDTNPYTPPENDPNQQLPPVNNDTNPWVPPENNTNPWVPPENNTNPWTPPENNTYPWTPPENNTDPIETPKLNVSTDQRCGVQGKNATCKGSRFGDCCSYFGYCGRSDDYCITSCDRNFGDCTLPPGDDKVQGPNHATTNGLCGKEHSATCLHFGEKQCCSQWGFCGNETTHCLLDLGCQKGYGLCLSPGNFTGV</sequence>
<evidence type="ECO:0000256" key="4">
    <source>
        <dbReference type="ARBA" id="ARBA00022729"/>
    </source>
</evidence>
<proteinExistence type="predicted"/>
<evidence type="ECO:0000256" key="1">
    <source>
        <dbReference type="ARBA" id="ARBA00001941"/>
    </source>
</evidence>
<dbReference type="CDD" id="cd10951">
    <property type="entry name" value="CE4_ClCDA_like"/>
    <property type="match status" value="1"/>
</dbReference>
<dbReference type="Proteomes" id="UP000826661">
    <property type="component" value="Chromosome III"/>
</dbReference>
<accession>A0A8G0LCH4</accession>
<keyword evidence="6" id="KW-0119">Carbohydrate metabolism</keyword>
<dbReference type="GO" id="GO:0005975">
    <property type="term" value="P:carbohydrate metabolic process"/>
    <property type="evidence" value="ECO:0007669"/>
    <property type="project" value="InterPro"/>
</dbReference>
<evidence type="ECO:0000259" key="12">
    <source>
        <dbReference type="PROSITE" id="PS51677"/>
    </source>
</evidence>
<evidence type="ECO:0000313" key="13">
    <source>
        <dbReference type="EMBL" id="QYS98728.1"/>
    </source>
</evidence>
<feature type="compositionally biased region" description="Low complexity" evidence="9">
    <location>
        <begin position="374"/>
        <end position="414"/>
    </location>
</feature>
<evidence type="ECO:0000256" key="10">
    <source>
        <dbReference type="SAM" id="SignalP"/>
    </source>
</evidence>
<evidence type="ECO:0000256" key="9">
    <source>
        <dbReference type="SAM" id="MobiDB-lite"/>
    </source>
</evidence>
<keyword evidence="5" id="KW-0378">Hydrolase</keyword>
<dbReference type="CDD" id="cd00035">
    <property type="entry name" value="ChtBD1"/>
    <property type="match status" value="1"/>
</dbReference>
<dbReference type="GO" id="GO:0016810">
    <property type="term" value="F:hydrolase activity, acting on carbon-nitrogen (but not peptide) bonds"/>
    <property type="evidence" value="ECO:0007669"/>
    <property type="project" value="InterPro"/>
</dbReference>
<gene>
    <name evidence="13" type="ORF">H0G86_005894</name>
</gene>
<feature type="domain" description="Chitin-binding type-1" evidence="11">
    <location>
        <begin position="427"/>
        <end position="474"/>
    </location>
</feature>
<evidence type="ECO:0000256" key="6">
    <source>
        <dbReference type="ARBA" id="ARBA00023277"/>
    </source>
</evidence>
<feature type="region of interest" description="Disordered" evidence="9">
    <location>
        <begin position="334"/>
        <end position="416"/>
    </location>
</feature>
<feature type="disulfide bond" evidence="8">
    <location>
        <begin position="447"/>
        <end position="461"/>
    </location>
</feature>
<dbReference type="Gene3D" id="3.20.20.370">
    <property type="entry name" value="Glycoside hydrolase/deacetylase"/>
    <property type="match status" value="1"/>
</dbReference>